<reference evidence="1 2" key="1">
    <citation type="submission" date="2019-10" db="EMBL/GenBank/DDBJ databases">
        <title>Characterization of the phylogenetic diversity of two novel species belonging to the genus Bifidobacterium: Bifidobacterium cebidarum sp. nov. and Bifidobacterium leontopitheci sp. nov.</title>
        <authorList>
            <person name="Lugli G.A."/>
            <person name="Duranti S."/>
            <person name="Milani C."/>
            <person name="Turroni F."/>
            <person name="Ventura M."/>
        </authorList>
    </citation>
    <scope>NUCLEOTIDE SEQUENCE [LARGE SCALE GENOMIC DNA]</scope>
    <source>
        <strain evidence="1 2">DSM 100688</strain>
    </source>
</reference>
<protein>
    <submittedName>
        <fullName evidence="1">Uncharacterized protein</fullName>
    </submittedName>
</protein>
<comment type="caution">
    <text evidence="1">The sequence shown here is derived from an EMBL/GenBank/DDBJ whole genome shotgun (WGS) entry which is preliminary data.</text>
</comment>
<dbReference type="EMBL" id="WBSM01000001">
    <property type="protein sequence ID" value="KAB8288996.1"/>
    <property type="molecule type" value="Genomic_DNA"/>
</dbReference>
<dbReference type="RefSeq" id="WP_275575895.1">
    <property type="nucleotide sequence ID" value="NZ_WBSM01000001.1"/>
</dbReference>
<keyword evidence="2" id="KW-1185">Reference proteome</keyword>
<evidence type="ECO:0000313" key="1">
    <source>
        <dbReference type="EMBL" id="KAB8288996.1"/>
    </source>
</evidence>
<organism evidence="1 2">
    <name type="scientific">Bifidobacterium ramosum</name>
    <dbReference type="NCBI Taxonomy" id="1798158"/>
    <lineage>
        <taxon>Bacteria</taxon>
        <taxon>Bacillati</taxon>
        <taxon>Actinomycetota</taxon>
        <taxon>Actinomycetes</taxon>
        <taxon>Bifidobacteriales</taxon>
        <taxon>Bifidobacteriaceae</taxon>
        <taxon>Bifidobacterium</taxon>
    </lineage>
</organism>
<dbReference type="AlphaFoldDB" id="A0A6L4X2S7"/>
<evidence type="ECO:0000313" key="2">
    <source>
        <dbReference type="Proteomes" id="UP000482084"/>
    </source>
</evidence>
<proteinExistence type="predicted"/>
<name>A0A6L4X2S7_9BIFI</name>
<sequence length="42" mass="4969">MPDDLIQRFPELADLDAKDMPQRITAFQDVLDRLQHELDDSR</sequence>
<accession>A0A6L4X2S7</accession>
<dbReference type="Proteomes" id="UP000482084">
    <property type="component" value="Unassembled WGS sequence"/>
</dbReference>
<gene>
    <name evidence="1" type="ORF">DSM100688_0074</name>
</gene>